<dbReference type="Proteomes" id="UP000596661">
    <property type="component" value="Chromosome 8"/>
</dbReference>
<evidence type="ECO:0000313" key="2">
    <source>
        <dbReference type="Proteomes" id="UP000596661"/>
    </source>
</evidence>
<keyword evidence="2" id="KW-1185">Reference proteome</keyword>
<accession>A0A803Q8H6</accession>
<dbReference type="AlphaFoldDB" id="A0A803Q8H6"/>
<proteinExistence type="predicted"/>
<dbReference type="EMBL" id="UZAU01000709">
    <property type="status" value="NOT_ANNOTATED_CDS"/>
    <property type="molecule type" value="Genomic_DNA"/>
</dbReference>
<organism evidence="1 2">
    <name type="scientific">Cannabis sativa</name>
    <name type="common">Hemp</name>
    <name type="synonym">Marijuana</name>
    <dbReference type="NCBI Taxonomy" id="3483"/>
    <lineage>
        <taxon>Eukaryota</taxon>
        <taxon>Viridiplantae</taxon>
        <taxon>Streptophyta</taxon>
        <taxon>Embryophyta</taxon>
        <taxon>Tracheophyta</taxon>
        <taxon>Spermatophyta</taxon>
        <taxon>Magnoliopsida</taxon>
        <taxon>eudicotyledons</taxon>
        <taxon>Gunneridae</taxon>
        <taxon>Pentapetalae</taxon>
        <taxon>rosids</taxon>
        <taxon>fabids</taxon>
        <taxon>Rosales</taxon>
        <taxon>Cannabaceae</taxon>
        <taxon>Cannabis</taxon>
    </lineage>
</organism>
<dbReference type="EnsemblPlants" id="evm.model.08.1379">
    <property type="protein sequence ID" value="cds.evm.model.08.1379"/>
    <property type="gene ID" value="evm.TU.08.1379"/>
</dbReference>
<reference evidence="1" key="1">
    <citation type="submission" date="2018-11" db="EMBL/GenBank/DDBJ databases">
        <authorList>
            <person name="Grassa J C."/>
        </authorList>
    </citation>
    <scope>NUCLEOTIDE SEQUENCE [LARGE SCALE GENOMIC DNA]</scope>
</reference>
<reference evidence="1" key="2">
    <citation type="submission" date="2021-03" db="UniProtKB">
        <authorList>
            <consortium name="EnsemblPlants"/>
        </authorList>
    </citation>
    <scope>IDENTIFICATION</scope>
</reference>
<sequence length="84" mass="9818">MQETTCSSYASDWECNSAPLFADADGGGRCYRYPQTRHRWWSPSRGHCPFGKKRVLHESNPIVIFFTEFGRDFLELGYFKAKFQ</sequence>
<protein>
    <submittedName>
        <fullName evidence="1">Uncharacterized protein</fullName>
    </submittedName>
</protein>
<name>A0A803Q8H6_CANSA</name>
<evidence type="ECO:0000313" key="1">
    <source>
        <dbReference type="EnsemblPlants" id="cds.evm.model.08.1379"/>
    </source>
</evidence>
<dbReference type="Gramene" id="evm.model.08.1379">
    <property type="protein sequence ID" value="cds.evm.model.08.1379"/>
    <property type="gene ID" value="evm.TU.08.1379"/>
</dbReference>